<dbReference type="Gene3D" id="2.60.40.10">
    <property type="entry name" value="Immunoglobulins"/>
    <property type="match status" value="2"/>
</dbReference>
<evidence type="ECO:0000256" key="1">
    <source>
        <dbReference type="SAM" id="Phobius"/>
    </source>
</evidence>
<gene>
    <name evidence="3" type="ORF">ACFPXP_10970</name>
</gene>
<dbReference type="Pfam" id="PF17957">
    <property type="entry name" value="Big_7"/>
    <property type="match status" value="1"/>
</dbReference>
<dbReference type="EMBL" id="JBHSQV010000143">
    <property type="protein sequence ID" value="MFC5986936.1"/>
    <property type="molecule type" value="Genomic_DNA"/>
</dbReference>
<reference evidence="4" key="1">
    <citation type="journal article" date="2019" name="Int. J. Syst. Evol. Microbiol.">
        <title>The Global Catalogue of Microorganisms (GCM) 10K type strain sequencing project: providing services to taxonomists for standard genome sequencing and annotation.</title>
        <authorList>
            <consortium name="The Broad Institute Genomics Platform"/>
            <consortium name="The Broad Institute Genome Sequencing Center for Infectious Disease"/>
            <person name="Wu L."/>
            <person name="Ma J."/>
        </authorList>
    </citation>
    <scope>NUCLEOTIDE SEQUENCE [LARGE SCALE GENOMIC DNA]</scope>
    <source>
        <strain evidence="4">CCM 8749</strain>
    </source>
</reference>
<feature type="transmembrane region" description="Helical" evidence="1">
    <location>
        <begin position="12"/>
        <end position="33"/>
    </location>
</feature>
<feature type="domain" description="Fibronectin type-III" evidence="2">
    <location>
        <begin position="559"/>
        <end position="657"/>
    </location>
</feature>
<dbReference type="Gene3D" id="3.20.20.80">
    <property type="entry name" value="Glycosidases"/>
    <property type="match status" value="1"/>
</dbReference>
<keyword evidence="1" id="KW-0812">Transmembrane</keyword>
<dbReference type="InterPro" id="IPR036116">
    <property type="entry name" value="FN3_sf"/>
</dbReference>
<dbReference type="RefSeq" id="WP_379894245.1">
    <property type="nucleotide sequence ID" value="NZ_CBCSCT010000064.1"/>
</dbReference>
<proteinExistence type="predicted"/>
<sequence length="761" mass="84550">MEKVVEAVNVRIAKKIAVIWLTLIWLGTSLWTVPALNVEGAEPSTVTIDSHQDGDIVAAGIIRLSGAYSNAYDLKIVVNGTKVDKVRVKDDGTESGTWHYDLNTSVYDEKIEIVVIGSDSVTRYGVWSPFMTLLIDNPKASVPKVSIVDPVEQKTVQGMEKIRTAVDAKNQIVRVEIRVNGGPWEAAEKKGKHYELKWDTKRVPARTNSIEARAIDMYGNEGCSLTKYVRTKGAVSDPVTTVSQDRAIWIWESESYPLVMNAGSREVLRSLAQDTETFGQDPITTLYLGVDTYFGSDMLEDEREKVRNFVSWAHEEGFQVQALIAGGTKPPYFGAYERYHDIALREFEKVLNYNLSSEPAEQFDGVNIDIEPYIAADFKSDKPSIQIQYLDLLRKIVERRDASGLNLPLGPAIPRWYDTSDTATDIPWNGATKPLNEHIQELMDYIAIMDYRDQAEGSVGIIAQAQNEIDYAMSIGKKHSVVIGVESKDIADGGDPEMISFREEGRAWMESELNKVYDAFSDNSAFAGIALHQYEDIQKLPSQWGPDARWWEPPADHQPPSAVSGWPSAAAFDYQSIEISYGMASDNTEVDEYRIYRGMTADFPADEAHLAGTSRSLSYLDKGLLPETTYYYKVAAVDAQGNLGPVSSAVSAVTGSTELKPMIIGEMTVTYESGRGLVYLKVVDMETGQRVPAVVHGRYTYMGGKYIDVKTNAEGVMTAQSELVDKESGMIGFQVNRLNAPGYYWASAYDHELADTVQWGQ</sequence>
<dbReference type="SUPFAM" id="SSF49265">
    <property type="entry name" value="Fibronectin type III"/>
    <property type="match status" value="1"/>
</dbReference>
<protein>
    <submittedName>
        <fullName evidence="3">Ig-like domain-containing protein</fullName>
    </submittedName>
</protein>
<keyword evidence="1" id="KW-1133">Transmembrane helix</keyword>
<dbReference type="SUPFAM" id="SSF51445">
    <property type="entry name" value="(Trans)glycosidases"/>
    <property type="match status" value="1"/>
</dbReference>
<evidence type="ECO:0000259" key="2">
    <source>
        <dbReference type="PROSITE" id="PS50853"/>
    </source>
</evidence>
<evidence type="ECO:0000313" key="3">
    <source>
        <dbReference type="EMBL" id="MFC5986936.1"/>
    </source>
</evidence>
<evidence type="ECO:0000313" key="4">
    <source>
        <dbReference type="Proteomes" id="UP001596250"/>
    </source>
</evidence>
<dbReference type="InterPro" id="IPR017853">
    <property type="entry name" value="GH"/>
</dbReference>
<keyword evidence="1" id="KW-0472">Membrane</keyword>
<keyword evidence="4" id="KW-1185">Reference proteome</keyword>
<accession>A0ABW1IPC9</accession>
<dbReference type="Proteomes" id="UP001596250">
    <property type="component" value="Unassembled WGS sequence"/>
</dbReference>
<dbReference type="PROSITE" id="PS50853">
    <property type="entry name" value="FN3"/>
    <property type="match status" value="1"/>
</dbReference>
<dbReference type="CDD" id="cd00063">
    <property type="entry name" value="FN3"/>
    <property type="match status" value="1"/>
</dbReference>
<comment type="caution">
    <text evidence="3">The sequence shown here is derived from an EMBL/GenBank/DDBJ whole genome shotgun (WGS) entry which is preliminary data.</text>
</comment>
<dbReference type="InterPro" id="IPR013783">
    <property type="entry name" value="Ig-like_fold"/>
</dbReference>
<dbReference type="InterPro" id="IPR003961">
    <property type="entry name" value="FN3_dom"/>
</dbReference>
<organism evidence="3 4">
    <name type="scientific">Marinicrinis lubricantis</name>
    <dbReference type="NCBI Taxonomy" id="2086470"/>
    <lineage>
        <taxon>Bacteria</taxon>
        <taxon>Bacillati</taxon>
        <taxon>Bacillota</taxon>
        <taxon>Bacilli</taxon>
        <taxon>Bacillales</taxon>
        <taxon>Paenibacillaceae</taxon>
    </lineage>
</organism>
<name>A0ABW1IPC9_9BACL</name>